<evidence type="ECO:0000256" key="1">
    <source>
        <dbReference type="ARBA" id="ARBA00004413"/>
    </source>
</evidence>
<organism evidence="8 9">
    <name type="scientific">Jatrophihabitans endophyticus</name>
    <dbReference type="NCBI Taxonomy" id="1206085"/>
    <lineage>
        <taxon>Bacteria</taxon>
        <taxon>Bacillati</taxon>
        <taxon>Actinomycetota</taxon>
        <taxon>Actinomycetes</taxon>
        <taxon>Jatrophihabitantales</taxon>
        <taxon>Jatrophihabitantaceae</taxon>
        <taxon>Jatrophihabitans</taxon>
    </lineage>
</organism>
<feature type="domain" description="Flagellar motor switch protein FliN-like C-terminal" evidence="7">
    <location>
        <begin position="167"/>
        <end position="237"/>
    </location>
</feature>
<comment type="similarity">
    <text evidence="2">Belongs to the FliN/MopA/SpaO family.</text>
</comment>
<evidence type="ECO:0000313" key="9">
    <source>
        <dbReference type="Proteomes" id="UP000186132"/>
    </source>
</evidence>
<dbReference type="NCBIfam" id="TIGR02480">
    <property type="entry name" value="fliN"/>
    <property type="match status" value="1"/>
</dbReference>
<dbReference type="SUPFAM" id="SSF101801">
    <property type="entry name" value="Surface presentation of antigens (SPOA)"/>
    <property type="match status" value="1"/>
</dbReference>
<keyword evidence="9" id="KW-1185">Reference proteome</keyword>
<dbReference type="InterPro" id="IPR012826">
    <property type="entry name" value="FliN"/>
</dbReference>
<evidence type="ECO:0000313" key="8">
    <source>
        <dbReference type="EMBL" id="SHG27415.1"/>
    </source>
</evidence>
<dbReference type="GO" id="GO:0071973">
    <property type="term" value="P:bacterial-type flagellum-dependent cell motility"/>
    <property type="evidence" value="ECO:0007669"/>
    <property type="project" value="InterPro"/>
</dbReference>
<keyword evidence="8" id="KW-0966">Cell projection</keyword>
<keyword evidence="4" id="KW-0145">Chemotaxis</keyword>
<dbReference type="GO" id="GO:0003774">
    <property type="term" value="F:cytoskeletal motor activity"/>
    <property type="evidence" value="ECO:0007669"/>
    <property type="project" value="InterPro"/>
</dbReference>
<dbReference type="InterPro" id="IPR001172">
    <property type="entry name" value="FliN_T3SS_HrcQb"/>
</dbReference>
<evidence type="ECO:0000256" key="3">
    <source>
        <dbReference type="ARBA" id="ARBA00022475"/>
    </source>
</evidence>
<accession>A0A1M5IGS0</accession>
<dbReference type="STRING" id="1206085.SAMN05443575_1886"/>
<evidence type="ECO:0000259" key="7">
    <source>
        <dbReference type="Pfam" id="PF01052"/>
    </source>
</evidence>
<dbReference type="PRINTS" id="PR00956">
    <property type="entry name" value="FLGMOTORFLIN"/>
</dbReference>
<evidence type="ECO:0000256" key="5">
    <source>
        <dbReference type="ARBA" id="ARBA00022779"/>
    </source>
</evidence>
<dbReference type="InterPro" id="IPR036429">
    <property type="entry name" value="SpoA-like_sf"/>
</dbReference>
<proteinExistence type="inferred from homology"/>
<evidence type="ECO:0000256" key="2">
    <source>
        <dbReference type="ARBA" id="ARBA00009226"/>
    </source>
</evidence>
<keyword evidence="3" id="KW-1003">Cell membrane</keyword>
<dbReference type="InterPro" id="IPR001543">
    <property type="entry name" value="FliN-like_C"/>
</dbReference>
<keyword evidence="8" id="KW-0282">Flagellum</keyword>
<gene>
    <name evidence="8" type="ORF">SAMN05443575_1886</name>
</gene>
<dbReference type="GO" id="GO:0006935">
    <property type="term" value="P:chemotaxis"/>
    <property type="evidence" value="ECO:0007669"/>
    <property type="project" value="UniProtKB-KW"/>
</dbReference>
<dbReference type="OrthoDB" id="9773459at2"/>
<sequence length="243" mass="24761">MITQTANAAAQIATDVAAAAAPALAPGSALNVGEAQTVPVELNLEYAVLCELGGNVAGELALFVEDSFARALTQAEVGELDLADALAPALSSIAAALGSIIVGEPTSVDARLAQSRIDAREDMAVVGLDDGSAIRAAVAVGLESVTAAPAPQPVRAAAGGQSERLDLLRNVEMAATVELGRTRMTINDLLSLRDGAVIELDRAAGDAADLFVNGRLIARGEIVVIGENYGLRVTQIVTDEPGR</sequence>
<dbReference type="Pfam" id="PF01052">
    <property type="entry name" value="FliMN_C"/>
    <property type="match status" value="1"/>
</dbReference>
<evidence type="ECO:0000256" key="4">
    <source>
        <dbReference type="ARBA" id="ARBA00022500"/>
    </source>
</evidence>
<name>A0A1M5IGS0_9ACTN</name>
<keyword evidence="8" id="KW-0969">Cilium</keyword>
<evidence type="ECO:0000256" key="6">
    <source>
        <dbReference type="ARBA" id="ARBA00023136"/>
    </source>
</evidence>
<dbReference type="Proteomes" id="UP000186132">
    <property type="component" value="Unassembled WGS sequence"/>
</dbReference>
<dbReference type="PANTHER" id="PTHR43484:SF1">
    <property type="entry name" value="FLAGELLAR MOTOR SWITCH PROTEIN FLIN"/>
    <property type="match status" value="1"/>
</dbReference>
<keyword evidence="5" id="KW-0283">Flagellar rotation</keyword>
<reference evidence="8 9" key="1">
    <citation type="submission" date="2016-11" db="EMBL/GenBank/DDBJ databases">
        <authorList>
            <person name="Jaros S."/>
            <person name="Januszkiewicz K."/>
            <person name="Wedrychowicz H."/>
        </authorList>
    </citation>
    <scope>NUCLEOTIDE SEQUENCE [LARGE SCALE GENOMIC DNA]</scope>
    <source>
        <strain evidence="8 9">DSM 45627</strain>
    </source>
</reference>
<protein>
    <submittedName>
        <fullName evidence="8">Flagellar motor switch protein FliN/FliY</fullName>
    </submittedName>
</protein>
<dbReference type="Gene3D" id="2.30.330.10">
    <property type="entry name" value="SpoA-like"/>
    <property type="match status" value="1"/>
</dbReference>
<comment type="subcellular location">
    <subcellularLocation>
        <location evidence="1">Cell membrane</location>
        <topology evidence="1">Peripheral membrane protein</topology>
        <orientation evidence="1">Cytoplasmic side</orientation>
    </subcellularLocation>
</comment>
<keyword evidence="6" id="KW-0472">Membrane</keyword>
<dbReference type="RefSeq" id="WP_084180881.1">
    <property type="nucleotide sequence ID" value="NZ_FQVU01000002.1"/>
</dbReference>
<dbReference type="GO" id="GO:0009425">
    <property type="term" value="C:bacterial-type flagellum basal body"/>
    <property type="evidence" value="ECO:0007669"/>
    <property type="project" value="InterPro"/>
</dbReference>
<dbReference type="InterPro" id="IPR051469">
    <property type="entry name" value="FliN/MopA/SpaO"/>
</dbReference>
<dbReference type="GO" id="GO:0005886">
    <property type="term" value="C:plasma membrane"/>
    <property type="evidence" value="ECO:0007669"/>
    <property type="project" value="UniProtKB-SubCell"/>
</dbReference>
<dbReference type="AlphaFoldDB" id="A0A1M5IGS0"/>
<dbReference type="EMBL" id="FQVU01000002">
    <property type="protein sequence ID" value="SHG27415.1"/>
    <property type="molecule type" value="Genomic_DNA"/>
</dbReference>
<dbReference type="PANTHER" id="PTHR43484">
    <property type="match status" value="1"/>
</dbReference>